<evidence type="ECO:0000259" key="5">
    <source>
        <dbReference type="PROSITE" id="PS50931"/>
    </source>
</evidence>
<keyword evidence="2" id="KW-0805">Transcription regulation</keyword>
<keyword evidence="3" id="KW-0238">DNA-binding</keyword>
<evidence type="ECO:0000256" key="2">
    <source>
        <dbReference type="ARBA" id="ARBA00023015"/>
    </source>
</evidence>
<dbReference type="InterPro" id="IPR036390">
    <property type="entry name" value="WH_DNA-bd_sf"/>
</dbReference>
<dbReference type="CDD" id="cd05466">
    <property type="entry name" value="PBP2_LTTR_substrate"/>
    <property type="match status" value="1"/>
</dbReference>
<dbReference type="Pfam" id="PF00126">
    <property type="entry name" value="HTH_1"/>
    <property type="match status" value="1"/>
</dbReference>
<evidence type="ECO:0000313" key="7">
    <source>
        <dbReference type="Proteomes" id="UP000256977"/>
    </source>
</evidence>
<dbReference type="InterPro" id="IPR000847">
    <property type="entry name" value="LysR_HTH_N"/>
</dbReference>
<comment type="similarity">
    <text evidence="1">Belongs to the LysR transcriptional regulatory family.</text>
</comment>
<organism evidence="6 7">
    <name type="scientific">Cohnella phaseoli</name>
    <dbReference type="NCBI Taxonomy" id="456490"/>
    <lineage>
        <taxon>Bacteria</taxon>
        <taxon>Bacillati</taxon>
        <taxon>Bacillota</taxon>
        <taxon>Bacilli</taxon>
        <taxon>Bacillales</taxon>
        <taxon>Paenibacillaceae</taxon>
        <taxon>Cohnella</taxon>
    </lineage>
</organism>
<proteinExistence type="inferred from homology"/>
<keyword evidence="7" id="KW-1185">Reference proteome</keyword>
<dbReference type="InterPro" id="IPR005119">
    <property type="entry name" value="LysR_subst-bd"/>
</dbReference>
<dbReference type="InterPro" id="IPR036388">
    <property type="entry name" value="WH-like_DNA-bd_sf"/>
</dbReference>
<accession>A0A3D9KK65</accession>
<dbReference type="PROSITE" id="PS50931">
    <property type="entry name" value="HTH_LYSR"/>
    <property type="match status" value="1"/>
</dbReference>
<dbReference type="PANTHER" id="PTHR30126:SF39">
    <property type="entry name" value="HTH-TYPE TRANSCRIPTIONAL REGULATOR CYSL"/>
    <property type="match status" value="1"/>
</dbReference>
<dbReference type="GO" id="GO:0003700">
    <property type="term" value="F:DNA-binding transcription factor activity"/>
    <property type="evidence" value="ECO:0007669"/>
    <property type="project" value="InterPro"/>
</dbReference>
<dbReference type="OrthoDB" id="9785745at2"/>
<dbReference type="SUPFAM" id="SSF53850">
    <property type="entry name" value="Periplasmic binding protein-like II"/>
    <property type="match status" value="1"/>
</dbReference>
<evidence type="ECO:0000313" key="6">
    <source>
        <dbReference type="EMBL" id="RED86572.1"/>
    </source>
</evidence>
<gene>
    <name evidence="6" type="ORF">DFP98_103427</name>
</gene>
<dbReference type="GO" id="GO:0000976">
    <property type="term" value="F:transcription cis-regulatory region binding"/>
    <property type="evidence" value="ECO:0007669"/>
    <property type="project" value="TreeGrafter"/>
</dbReference>
<reference evidence="6 7" key="1">
    <citation type="submission" date="2018-07" db="EMBL/GenBank/DDBJ databases">
        <title>Genomic Encyclopedia of Type Strains, Phase III (KMG-III): the genomes of soil and plant-associated and newly described type strains.</title>
        <authorList>
            <person name="Whitman W."/>
        </authorList>
    </citation>
    <scope>NUCLEOTIDE SEQUENCE [LARGE SCALE GENOMIC DNA]</scope>
    <source>
        <strain evidence="6 7">CECT 7287</strain>
    </source>
</reference>
<dbReference type="AlphaFoldDB" id="A0A3D9KK65"/>
<dbReference type="EMBL" id="QRDZ01000003">
    <property type="protein sequence ID" value="RED86572.1"/>
    <property type="molecule type" value="Genomic_DNA"/>
</dbReference>
<dbReference type="Gene3D" id="1.10.10.10">
    <property type="entry name" value="Winged helix-like DNA-binding domain superfamily/Winged helix DNA-binding domain"/>
    <property type="match status" value="1"/>
</dbReference>
<dbReference type="SUPFAM" id="SSF46785">
    <property type="entry name" value="Winged helix' DNA-binding domain"/>
    <property type="match status" value="1"/>
</dbReference>
<dbReference type="Gene3D" id="3.40.190.290">
    <property type="match status" value="1"/>
</dbReference>
<evidence type="ECO:0000256" key="1">
    <source>
        <dbReference type="ARBA" id="ARBA00009437"/>
    </source>
</evidence>
<evidence type="ECO:0000256" key="4">
    <source>
        <dbReference type="ARBA" id="ARBA00023163"/>
    </source>
</evidence>
<dbReference type="PANTHER" id="PTHR30126">
    <property type="entry name" value="HTH-TYPE TRANSCRIPTIONAL REGULATOR"/>
    <property type="match status" value="1"/>
</dbReference>
<dbReference type="Proteomes" id="UP000256977">
    <property type="component" value="Unassembled WGS sequence"/>
</dbReference>
<sequence>MNVQQLKVFLSVCDGQTLIETAEQLGLKQPTVSFHLRKLEETLGLTLWRKNARGFRPTSDAFELLPYARRIVALVDEAEERMSELRNRQGGRLRIGASHTPATYFIPKYLAQFRVLHPDVQLLLTVKKARSTLAMLRNYEIDAAIVSLPEKVEDAEGLVVYRLAEDGLRLFLCPEHPLASFEEIAVEQLHRETFLLHESGTTSRQLTDEWAEQVELKLDSAMEMGAIETIKEGLKCNMGIGVLPWRSAIRETQSGELIQRPLPRYRNNRFICLALRDEETLSPHLRQFLSFARSSMSVLAE</sequence>
<protein>
    <submittedName>
        <fullName evidence="6">LysR family transcriptional regulator</fullName>
    </submittedName>
</protein>
<dbReference type="RefSeq" id="WP_116059681.1">
    <property type="nucleotide sequence ID" value="NZ_QRDZ01000003.1"/>
</dbReference>
<keyword evidence="4" id="KW-0804">Transcription</keyword>
<comment type="caution">
    <text evidence="6">The sequence shown here is derived from an EMBL/GenBank/DDBJ whole genome shotgun (WGS) entry which is preliminary data.</text>
</comment>
<feature type="domain" description="HTH lysR-type" evidence="5">
    <location>
        <begin position="1"/>
        <end position="58"/>
    </location>
</feature>
<evidence type="ECO:0000256" key="3">
    <source>
        <dbReference type="ARBA" id="ARBA00023125"/>
    </source>
</evidence>
<name>A0A3D9KK65_9BACL</name>
<dbReference type="Pfam" id="PF03466">
    <property type="entry name" value="LysR_substrate"/>
    <property type="match status" value="1"/>
</dbReference>